<dbReference type="PANTHER" id="PTHR34704">
    <property type="entry name" value="ATPASE"/>
    <property type="match status" value="1"/>
</dbReference>
<reference evidence="3 4" key="1">
    <citation type="submission" date="2017-03" db="EMBL/GenBank/DDBJ databases">
        <authorList>
            <person name="Afonso C.L."/>
            <person name="Miller P.J."/>
            <person name="Scott M.A."/>
            <person name="Spackman E."/>
            <person name="Goraichik I."/>
            <person name="Dimitrov K.M."/>
            <person name="Suarez D.L."/>
            <person name="Swayne D.E."/>
        </authorList>
    </citation>
    <scope>NUCLEOTIDE SEQUENCE [LARGE SCALE GENOMIC DNA]</scope>
    <source>
        <strain evidence="3">PRJEB14757</strain>
    </source>
</reference>
<dbReference type="Gene3D" id="3.40.50.300">
    <property type="entry name" value="P-loop containing nucleotide triphosphate hydrolases"/>
    <property type="match status" value="1"/>
</dbReference>
<dbReference type="InterPro" id="IPR036390">
    <property type="entry name" value="WH_DNA-bd_sf"/>
</dbReference>
<dbReference type="Pfam" id="PF03008">
    <property type="entry name" value="DUF234"/>
    <property type="match status" value="1"/>
</dbReference>
<evidence type="ECO:0000313" key="3">
    <source>
        <dbReference type="EMBL" id="SLM32039.1"/>
    </source>
</evidence>
<evidence type="ECO:0000313" key="4">
    <source>
        <dbReference type="Proteomes" id="UP000191931"/>
    </source>
</evidence>
<sequence>MKNHFVNRISELQYLKDEYDQNRSSLIILYGRRRIGKTTLIKEFIKNKQSLYFLATEESENENKKTFQHQLAEMTGNFLLQKAAILEWHDIFSLFNLHLPNQRKILVIDEFQYLGKGNKAFPSIFQKVWDELLINSNIMVILCGSLINMMVQQTLSYSSPLYGRRTGQIRLKQIPFSYYDQFFESPKKIDLIEYYAVTGGVPKYIELFRPLSDIFEAIKTNILAPQSFLYEEPFFLLEREVGEIGTYFSIIKSIAAGNHKIGKISANLGINQSGMTKYLKTLMELDLVERIVPVTEKNPEKSKKGLYRIKDNFITFWFKFVYPYRHFLEMDQRDFVVDKLKQNFRDNHVSFVYEEICREKLLDLSSKGEIDFKILKSGTWWNKNEEIDIVALSDDENKIIFGECKYTKQKTDVELFYWLKEKSQKVKWHADARKYYILFSKSGFSEALLQLAEQNTSLYLKIV</sequence>
<keyword evidence="4" id="KW-1185">Reference proteome</keyword>
<evidence type="ECO:0000259" key="1">
    <source>
        <dbReference type="Pfam" id="PF01637"/>
    </source>
</evidence>
<gene>
    <name evidence="3" type="ORF">MTBBW1_540018</name>
</gene>
<organism evidence="3 4">
    <name type="scientific">Desulfamplus magnetovallimortis</name>
    <dbReference type="NCBI Taxonomy" id="1246637"/>
    <lineage>
        <taxon>Bacteria</taxon>
        <taxon>Pseudomonadati</taxon>
        <taxon>Thermodesulfobacteriota</taxon>
        <taxon>Desulfobacteria</taxon>
        <taxon>Desulfobacterales</taxon>
        <taxon>Desulfobacteraceae</taxon>
        <taxon>Desulfamplus</taxon>
    </lineage>
</organism>
<evidence type="ECO:0000259" key="2">
    <source>
        <dbReference type="Pfam" id="PF03008"/>
    </source>
</evidence>
<dbReference type="InterPro" id="IPR011579">
    <property type="entry name" value="ATPase_dom"/>
</dbReference>
<proteinExistence type="predicted"/>
<dbReference type="SUPFAM" id="SSF46785">
    <property type="entry name" value="Winged helix' DNA-binding domain"/>
    <property type="match status" value="1"/>
</dbReference>
<feature type="domain" description="DUF234" evidence="2">
    <location>
        <begin position="317"/>
        <end position="411"/>
    </location>
</feature>
<dbReference type="InterPro" id="IPR004256">
    <property type="entry name" value="DUF234"/>
</dbReference>
<dbReference type="STRING" id="1246637.MTBBW1_540018"/>
<dbReference type="Proteomes" id="UP000191931">
    <property type="component" value="Unassembled WGS sequence"/>
</dbReference>
<dbReference type="GO" id="GO:0005524">
    <property type="term" value="F:ATP binding"/>
    <property type="evidence" value="ECO:0007669"/>
    <property type="project" value="InterPro"/>
</dbReference>
<accession>A0A1W1HHT3</accession>
<dbReference type="Pfam" id="PF01637">
    <property type="entry name" value="ATPase_2"/>
    <property type="match status" value="1"/>
</dbReference>
<dbReference type="InterPro" id="IPR011335">
    <property type="entry name" value="Restrct_endonuc-II-like"/>
</dbReference>
<dbReference type="OrthoDB" id="9801758at2"/>
<dbReference type="AlphaFoldDB" id="A0A1W1HHT3"/>
<dbReference type="SUPFAM" id="SSF52980">
    <property type="entry name" value="Restriction endonuclease-like"/>
    <property type="match status" value="1"/>
</dbReference>
<dbReference type="PANTHER" id="PTHR34704:SF1">
    <property type="entry name" value="ATPASE"/>
    <property type="match status" value="1"/>
</dbReference>
<name>A0A1W1HHT3_9BACT</name>
<dbReference type="RefSeq" id="WP_080801411.1">
    <property type="nucleotide sequence ID" value="NZ_LT828542.1"/>
</dbReference>
<dbReference type="InterPro" id="IPR027417">
    <property type="entry name" value="P-loop_NTPase"/>
</dbReference>
<feature type="domain" description="ATPase" evidence="1">
    <location>
        <begin position="5"/>
        <end position="207"/>
    </location>
</feature>
<protein>
    <submittedName>
        <fullName evidence="3">ATPase</fullName>
    </submittedName>
</protein>
<dbReference type="SUPFAM" id="SSF52540">
    <property type="entry name" value="P-loop containing nucleoside triphosphate hydrolases"/>
    <property type="match status" value="1"/>
</dbReference>
<dbReference type="EMBL" id="FWEV01000297">
    <property type="protein sequence ID" value="SLM32039.1"/>
    <property type="molecule type" value="Genomic_DNA"/>
</dbReference>